<dbReference type="GO" id="GO:0004563">
    <property type="term" value="F:beta-N-acetylhexosaminidase activity"/>
    <property type="evidence" value="ECO:0007669"/>
    <property type="project" value="UniProtKB-EC"/>
</dbReference>
<keyword evidence="8" id="KW-1185">Reference proteome</keyword>
<dbReference type="GO" id="GO:0005975">
    <property type="term" value="P:carbohydrate metabolic process"/>
    <property type="evidence" value="ECO:0007669"/>
    <property type="project" value="InterPro"/>
</dbReference>
<dbReference type="RefSeq" id="WP_139601619.1">
    <property type="nucleotide sequence ID" value="NZ_VDCQ01000008.1"/>
</dbReference>
<accession>A0A5C4TCK5</accession>
<dbReference type="InterPro" id="IPR050226">
    <property type="entry name" value="NagZ_Beta-hexosaminidase"/>
</dbReference>
<evidence type="ECO:0000256" key="1">
    <source>
        <dbReference type="ARBA" id="ARBA00001231"/>
    </source>
</evidence>
<dbReference type="PANTHER" id="PTHR30480">
    <property type="entry name" value="BETA-HEXOSAMINIDASE-RELATED"/>
    <property type="match status" value="1"/>
</dbReference>
<name>A0A5C4TCK5_9BACL</name>
<comment type="catalytic activity">
    <reaction evidence="1">
        <text>Hydrolysis of terminal non-reducing N-acetyl-D-hexosamine residues in N-acetyl-beta-D-hexosaminides.</text>
        <dbReference type="EC" id="3.2.1.52"/>
    </reaction>
</comment>
<dbReference type="InterPro" id="IPR019800">
    <property type="entry name" value="Glyco_hydro_3_AS"/>
</dbReference>
<dbReference type="SUPFAM" id="SSF51445">
    <property type="entry name" value="(Trans)glycosidases"/>
    <property type="match status" value="1"/>
</dbReference>
<evidence type="ECO:0000313" key="8">
    <source>
        <dbReference type="Proteomes" id="UP000307943"/>
    </source>
</evidence>
<gene>
    <name evidence="7" type="ORF">FE784_08020</name>
</gene>
<dbReference type="GO" id="GO:0009254">
    <property type="term" value="P:peptidoglycan turnover"/>
    <property type="evidence" value="ECO:0007669"/>
    <property type="project" value="TreeGrafter"/>
</dbReference>
<dbReference type="Proteomes" id="UP000307943">
    <property type="component" value="Unassembled WGS sequence"/>
</dbReference>
<sequence length="513" mass="55654">MSEIMEKIRRMTIEEQVGQLFTFYNTGLQFSDFAKRMIADYKAGGMFLDMGSLDHPEQVHWLTSDMQAASLNEGSGIPLFISADFVAGAGCKLKNGGAVHFPKNKAVGAAGDEALAYESGRVTAEESLVMGVNFNYSPVVDINNNPLNPVIGTHSFGEDRDEVSAMGCAVIRGYQDHGMIATAKHFPGHGDTQVDSHFDLPVLPFDRARLDSFELVPFRKSIEAGVDAVMVGHIAVPALDDSGMPASLSYKMTTGLLREELGFEGLIVTDGLSMKGVTSKFTQAEACVLALKAGADILLAHARNVEEAGPMVEAVLTAVRSGELTAERIVQSVERVMSMKAKYRLLPETFRIREFDSHAVNRQESEAVSARLARKAALGVNGFAPLKGSGIEEPRRWTLLWDRQVERFAELVRETGILTAERKLDSYADVKASLEGGTPSGPVIVALTHNKRMDADVLQALNKAAAEHPGDIVLVHFGSSYDLEHTPDVPALLLYDRAPSLQQAAAEKLFGSY</sequence>
<evidence type="ECO:0000256" key="3">
    <source>
        <dbReference type="ARBA" id="ARBA00012663"/>
    </source>
</evidence>
<evidence type="ECO:0000256" key="4">
    <source>
        <dbReference type="ARBA" id="ARBA00022801"/>
    </source>
</evidence>
<evidence type="ECO:0000256" key="2">
    <source>
        <dbReference type="ARBA" id="ARBA00005336"/>
    </source>
</evidence>
<dbReference type="InterPro" id="IPR036962">
    <property type="entry name" value="Glyco_hydro_3_N_sf"/>
</dbReference>
<evidence type="ECO:0000313" key="7">
    <source>
        <dbReference type="EMBL" id="TNJ66814.1"/>
    </source>
</evidence>
<protein>
    <recommendedName>
        <fullName evidence="3">beta-N-acetylhexosaminidase</fullName>
        <ecNumber evidence="3">3.2.1.52</ecNumber>
    </recommendedName>
</protein>
<keyword evidence="5" id="KW-0326">Glycosidase</keyword>
<keyword evidence="4" id="KW-0378">Hydrolase</keyword>
<evidence type="ECO:0000259" key="6">
    <source>
        <dbReference type="Pfam" id="PF00933"/>
    </source>
</evidence>
<proteinExistence type="inferred from homology"/>
<dbReference type="InterPro" id="IPR017853">
    <property type="entry name" value="GH"/>
</dbReference>
<evidence type="ECO:0000256" key="5">
    <source>
        <dbReference type="ARBA" id="ARBA00023295"/>
    </source>
</evidence>
<dbReference type="InterPro" id="IPR001764">
    <property type="entry name" value="Glyco_hydro_3_N"/>
</dbReference>
<dbReference type="OrthoDB" id="9805821at2"/>
<dbReference type="EMBL" id="VDCQ01000008">
    <property type="protein sequence ID" value="TNJ66814.1"/>
    <property type="molecule type" value="Genomic_DNA"/>
</dbReference>
<reference evidence="7 8" key="1">
    <citation type="submission" date="2019-05" db="EMBL/GenBank/DDBJ databases">
        <title>We sequenced the genome of Paenibacillus hemerocallicola KCTC 33185 for further insight into its adaptation and study the phylogeny of Paenibacillus.</title>
        <authorList>
            <person name="Narsing Rao M.P."/>
        </authorList>
    </citation>
    <scope>NUCLEOTIDE SEQUENCE [LARGE SCALE GENOMIC DNA]</scope>
    <source>
        <strain evidence="7 8">KCTC 33185</strain>
    </source>
</reference>
<dbReference type="EC" id="3.2.1.52" evidence="3"/>
<dbReference type="PANTHER" id="PTHR30480:SF13">
    <property type="entry name" value="BETA-HEXOSAMINIDASE"/>
    <property type="match status" value="1"/>
</dbReference>
<dbReference type="Pfam" id="PF00933">
    <property type="entry name" value="Glyco_hydro_3"/>
    <property type="match status" value="1"/>
</dbReference>
<comment type="similarity">
    <text evidence="2">Belongs to the glycosyl hydrolase 3 family.</text>
</comment>
<comment type="caution">
    <text evidence="7">The sequence shown here is derived from an EMBL/GenBank/DDBJ whole genome shotgun (WGS) entry which is preliminary data.</text>
</comment>
<dbReference type="PROSITE" id="PS00775">
    <property type="entry name" value="GLYCOSYL_HYDROL_F3"/>
    <property type="match status" value="1"/>
</dbReference>
<feature type="domain" description="Glycoside hydrolase family 3 N-terminal" evidence="6">
    <location>
        <begin position="12"/>
        <end position="338"/>
    </location>
</feature>
<dbReference type="AlphaFoldDB" id="A0A5C4TCK5"/>
<organism evidence="7 8">
    <name type="scientific">Paenibacillus hemerocallicola</name>
    <dbReference type="NCBI Taxonomy" id="1172614"/>
    <lineage>
        <taxon>Bacteria</taxon>
        <taxon>Bacillati</taxon>
        <taxon>Bacillota</taxon>
        <taxon>Bacilli</taxon>
        <taxon>Bacillales</taxon>
        <taxon>Paenibacillaceae</taxon>
        <taxon>Paenibacillus</taxon>
    </lineage>
</organism>
<dbReference type="Gene3D" id="3.20.20.300">
    <property type="entry name" value="Glycoside hydrolase, family 3, N-terminal domain"/>
    <property type="match status" value="1"/>
</dbReference>
<dbReference type="PRINTS" id="PR00133">
    <property type="entry name" value="GLHYDRLASE3"/>
</dbReference>